<gene>
    <name evidence="1" type="ORF">EVA_01932</name>
</gene>
<dbReference type="AlphaFoldDB" id="J9GQ85"/>
<sequence length="80" mass="9463">MIILNLLKFLLMPRSILQVFIVHTNEIKNRIEKPRDARNFAEGVRLLKRERVQADYELRSFSDVESLECIMLVAKRSALY</sequence>
<evidence type="ECO:0000313" key="1">
    <source>
        <dbReference type="EMBL" id="EJX09959.1"/>
    </source>
</evidence>
<reference evidence="1" key="1">
    <citation type="journal article" date="2012" name="PLoS ONE">
        <title>Gene sets for utilization of primary and secondary nutrition supplies in the distal gut of endangered iberian lynx.</title>
        <authorList>
            <person name="Alcaide M."/>
            <person name="Messina E."/>
            <person name="Richter M."/>
            <person name="Bargiela R."/>
            <person name="Peplies J."/>
            <person name="Huws S.A."/>
            <person name="Newbold C.J."/>
            <person name="Golyshin P.N."/>
            <person name="Simon M.A."/>
            <person name="Lopez G."/>
            <person name="Yakimov M.M."/>
            <person name="Ferrer M."/>
        </authorList>
    </citation>
    <scope>NUCLEOTIDE SEQUENCE</scope>
</reference>
<organism evidence="1">
    <name type="scientific">gut metagenome</name>
    <dbReference type="NCBI Taxonomy" id="749906"/>
    <lineage>
        <taxon>unclassified sequences</taxon>
        <taxon>metagenomes</taxon>
        <taxon>organismal metagenomes</taxon>
    </lineage>
</organism>
<protein>
    <submittedName>
        <fullName evidence="1">Uncharacterized protein</fullName>
    </submittedName>
</protein>
<name>J9GQ85_9ZZZZ</name>
<comment type="caution">
    <text evidence="1">The sequence shown here is derived from an EMBL/GenBank/DDBJ whole genome shotgun (WGS) entry which is preliminary data.</text>
</comment>
<dbReference type="EMBL" id="AMCI01000284">
    <property type="protein sequence ID" value="EJX09959.1"/>
    <property type="molecule type" value="Genomic_DNA"/>
</dbReference>
<accession>J9GQ85</accession>
<proteinExistence type="predicted"/>